<dbReference type="GO" id="GO:0005689">
    <property type="term" value="C:U12-type spliceosomal complex"/>
    <property type="evidence" value="ECO:0007669"/>
    <property type="project" value="TreeGrafter"/>
</dbReference>
<keyword evidence="1" id="KW-0479">Metal-binding</keyword>
<name>A0A131Z003_RHIAP</name>
<accession>A0A131Z003</accession>
<feature type="compositionally biased region" description="Basic residues" evidence="4">
    <location>
        <begin position="306"/>
        <end position="334"/>
    </location>
</feature>
<evidence type="ECO:0000313" key="6">
    <source>
        <dbReference type="EMBL" id="JAP84763.1"/>
    </source>
</evidence>
<evidence type="ECO:0000259" key="5">
    <source>
        <dbReference type="PROSITE" id="PS51800"/>
    </source>
</evidence>
<keyword evidence="3" id="KW-0862">Zinc</keyword>
<dbReference type="AlphaFoldDB" id="A0A131Z003"/>
<dbReference type="GO" id="GO:0008270">
    <property type="term" value="F:zinc ion binding"/>
    <property type="evidence" value="ECO:0007669"/>
    <property type="project" value="UniProtKB-KW"/>
</dbReference>
<feature type="region of interest" description="Disordered" evidence="4">
    <location>
        <begin position="237"/>
        <end position="341"/>
    </location>
</feature>
<dbReference type="PANTHER" id="PTHR21402:SF10">
    <property type="entry name" value="U11_U12 SMALL NUCLEAR RIBONUCLEOPROTEIN 48 KDA PROTEIN"/>
    <property type="match status" value="1"/>
</dbReference>
<dbReference type="PANTHER" id="PTHR21402">
    <property type="entry name" value="GAMETOCYTE SPECIFIC FACTOR 1-RELATED"/>
    <property type="match status" value="1"/>
</dbReference>
<proteinExistence type="predicted"/>
<evidence type="ECO:0000256" key="2">
    <source>
        <dbReference type="ARBA" id="ARBA00022771"/>
    </source>
</evidence>
<dbReference type="InterPro" id="IPR051591">
    <property type="entry name" value="UPF0224_FAM112_RNA_Proc"/>
</dbReference>
<keyword evidence="2" id="KW-0863">Zinc-finger</keyword>
<dbReference type="EMBL" id="GEDV01003794">
    <property type="protein sequence ID" value="JAP84763.1"/>
    <property type="molecule type" value="Transcribed_RNA"/>
</dbReference>
<feature type="compositionally biased region" description="Basic and acidic residues" evidence="4">
    <location>
        <begin position="287"/>
        <end position="305"/>
    </location>
</feature>
<protein>
    <submittedName>
        <fullName evidence="6">U11/U12 small nuclear ribonucleoprotein 48 kDa protein</fullName>
    </submittedName>
</protein>
<dbReference type="Pfam" id="PF05253">
    <property type="entry name" value="zf-U11-48K"/>
    <property type="match status" value="1"/>
</dbReference>
<dbReference type="InterPro" id="IPR022776">
    <property type="entry name" value="TRM13/UPF0224_CHHC_Znf_dom"/>
</dbReference>
<feature type="domain" description="CHHC U11-48K-type" evidence="5">
    <location>
        <begin position="43"/>
        <end position="70"/>
    </location>
</feature>
<dbReference type="GO" id="GO:0005829">
    <property type="term" value="C:cytosol"/>
    <property type="evidence" value="ECO:0007669"/>
    <property type="project" value="TreeGrafter"/>
</dbReference>
<feature type="compositionally biased region" description="Basic and acidic residues" evidence="4">
    <location>
        <begin position="246"/>
        <end position="273"/>
    </location>
</feature>
<keyword evidence="6" id="KW-0687">Ribonucleoprotein</keyword>
<evidence type="ECO:0000256" key="4">
    <source>
        <dbReference type="SAM" id="MobiDB-lite"/>
    </source>
</evidence>
<evidence type="ECO:0000256" key="3">
    <source>
        <dbReference type="ARBA" id="ARBA00022833"/>
    </source>
</evidence>
<reference evidence="6" key="1">
    <citation type="journal article" date="2016" name="Ticks Tick Borne Dis.">
        <title>De novo assembly and annotation of the salivary gland transcriptome of Rhipicephalus appendiculatus male and female ticks during blood feeding.</title>
        <authorList>
            <person name="de Castro M.H."/>
            <person name="de Klerk D."/>
            <person name="Pienaar R."/>
            <person name="Latif A.A."/>
            <person name="Rees D.J."/>
            <person name="Mans B.J."/>
        </authorList>
    </citation>
    <scope>NUCLEOTIDE SEQUENCE</scope>
    <source>
        <tissue evidence="6">Salivary glands</tissue>
    </source>
</reference>
<organism evidence="6">
    <name type="scientific">Rhipicephalus appendiculatus</name>
    <name type="common">Brown ear tick</name>
    <dbReference type="NCBI Taxonomy" id="34631"/>
    <lineage>
        <taxon>Eukaryota</taxon>
        <taxon>Metazoa</taxon>
        <taxon>Ecdysozoa</taxon>
        <taxon>Arthropoda</taxon>
        <taxon>Chelicerata</taxon>
        <taxon>Arachnida</taxon>
        <taxon>Acari</taxon>
        <taxon>Parasitiformes</taxon>
        <taxon>Ixodida</taxon>
        <taxon>Ixodoidea</taxon>
        <taxon>Ixodidae</taxon>
        <taxon>Rhipicephalinae</taxon>
        <taxon>Rhipicephalus</taxon>
        <taxon>Rhipicephalus</taxon>
    </lineage>
</organism>
<dbReference type="GO" id="GO:0005654">
    <property type="term" value="C:nucleoplasm"/>
    <property type="evidence" value="ECO:0007669"/>
    <property type="project" value="TreeGrafter"/>
</dbReference>
<sequence>MNLSREVQLRKLKSLIRSSEAQLTAVLEKLKWSKDEVLKKKGYVVCPLDPGHTMPEASLSAHLDLCAWLKEGYSRQDKEVAPPSSHFFYTKSTSVVPVLIDRETQSKIITEAAFRGDVPAEVCQKVKNGVPLTMERCFSELTAAERFAVYDYVVERAKATNKTSAVKLEDLQVDFENKNNKDEQHPPSDLELKRQMRDYKRRRQSYRAKNVHITQKTYTEILREVIENQTEYLKQLQTGNDEGEESSPRPEEKDDTERQPLSRASDWRDRRESSVVSSRSSKRRRSRSPDHKDASIDRRPSDEAHNRRRSTERHEHKKHHRSHHKSRHKHKHKSKDIEATE</sequence>
<evidence type="ECO:0000256" key="1">
    <source>
        <dbReference type="ARBA" id="ARBA00022723"/>
    </source>
</evidence>
<dbReference type="PROSITE" id="PS51800">
    <property type="entry name" value="ZF_CHHC_U11_48K"/>
    <property type="match status" value="1"/>
</dbReference>